<gene>
    <name evidence="9" type="primary">CLN8</name>
</gene>
<dbReference type="STRING" id="7897.ENSLACP00000002597"/>
<dbReference type="GO" id="GO:0007399">
    <property type="term" value="P:nervous system development"/>
    <property type="evidence" value="ECO:0007669"/>
    <property type="project" value="TreeGrafter"/>
</dbReference>
<reference evidence="10" key="1">
    <citation type="submission" date="2011-08" db="EMBL/GenBank/DDBJ databases">
        <title>The draft genome of Latimeria chalumnae.</title>
        <authorList>
            <person name="Di Palma F."/>
            <person name="Alfoldi J."/>
            <person name="Johnson J."/>
            <person name="Berlin A."/>
            <person name="Gnerre S."/>
            <person name="Jaffe D."/>
            <person name="MacCallum I."/>
            <person name="Young S."/>
            <person name="Walker B.J."/>
            <person name="Lander E."/>
            <person name="Lindblad-Toh K."/>
        </authorList>
    </citation>
    <scope>NUCLEOTIDE SEQUENCE [LARGE SCALE GENOMIC DNA]</scope>
    <source>
        <strain evidence="10">Wild caught</strain>
    </source>
</reference>
<keyword evidence="2 5" id="KW-0812">Transmembrane</keyword>
<dbReference type="PROSITE" id="PS50922">
    <property type="entry name" value="TLC"/>
    <property type="match status" value="1"/>
</dbReference>
<dbReference type="PANTHER" id="PTHR13439">
    <property type="entry name" value="CT120 PROTEIN"/>
    <property type="match status" value="1"/>
</dbReference>
<dbReference type="GO" id="GO:0005783">
    <property type="term" value="C:endoplasmic reticulum"/>
    <property type="evidence" value="ECO:0007669"/>
    <property type="project" value="TreeGrafter"/>
</dbReference>
<feature type="transmembrane region" description="Helical" evidence="7">
    <location>
        <begin position="67"/>
        <end position="88"/>
    </location>
</feature>
<dbReference type="GO" id="GO:0097001">
    <property type="term" value="F:ceramide binding"/>
    <property type="evidence" value="ECO:0007669"/>
    <property type="project" value="TreeGrafter"/>
</dbReference>
<feature type="transmembrane region" description="Helical" evidence="7">
    <location>
        <begin position="108"/>
        <end position="125"/>
    </location>
</feature>
<dbReference type="SMART" id="SM00724">
    <property type="entry name" value="TLC"/>
    <property type="match status" value="1"/>
</dbReference>
<dbReference type="Bgee" id="ENSLACG00000002322">
    <property type="expression patterns" value="Expressed in pectoral fin and 1 other cell type or tissue"/>
</dbReference>
<feature type="transmembrane region" description="Helical" evidence="7">
    <location>
        <begin position="137"/>
        <end position="155"/>
    </location>
</feature>
<dbReference type="OMA" id="FFRTFDL"/>
<dbReference type="GO" id="GO:0050890">
    <property type="term" value="P:cognition"/>
    <property type="evidence" value="ECO:0007669"/>
    <property type="project" value="Ensembl"/>
</dbReference>
<keyword evidence="10" id="KW-1185">Reference proteome</keyword>
<reference evidence="9" key="2">
    <citation type="submission" date="2025-08" db="UniProtKB">
        <authorList>
            <consortium name="Ensembl"/>
        </authorList>
    </citation>
    <scope>IDENTIFICATION</scope>
</reference>
<dbReference type="CTD" id="2055"/>
<feature type="transmembrane region" description="Helical" evidence="7">
    <location>
        <begin position="196"/>
        <end position="218"/>
    </location>
</feature>
<dbReference type="GO" id="GO:0055088">
    <property type="term" value="P:lipid homeostasis"/>
    <property type="evidence" value="ECO:0007669"/>
    <property type="project" value="TreeGrafter"/>
</dbReference>
<dbReference type="GO" id="GO:0099610">
    <property type="term" value="P:action potential initiation"/>
    <property type="evidence" value="ECO:0007669"/>
    <property type="project" value="Ensembl"/>
</dbReference>
<dbReference type="AlphaFoldDB" id="H2ZYX6"/>
<dbReference type="InParanoid" id="H2ZYX6"/>
<dbReference type="InterPro" id="IPR050846">
    <property type="entry name" value="TLCD"/>
</dbReference>
<dbReference type="RefSeq" id="XP_006013751.1">
    <property type="nucleotide sequence ID" value="XM_006013689.3"/>
</dbReference>
<dbReference type="FunCoup" id="H2ZYX6">
    <property type="interactions" value="467"/>
</dbReference>
<protein>
    <submittedName>
        <fullName evidence="9">CLN8 transmembrane ER and ERGIC protein</fullName>
    </submittedName>
</protein>
<dbReference type="PANTHER" id="PTHR13439:SF7">
    <property type="entry name" value="PROTEIN CLN8"/>
    <property type="match status" value="1"/>
</dbReference>
<dbReference type="Proteomes" id="UP000008672">
    <property type="component" value="Unassembled WGS sequence"/>
</dbReference>
<evidence type="ECO:0000256" key="5">
    <source>
        <dbReference type="PROSITE-ProRule" id="PRU00205"/>
    </source>
</evidence>
<dbReference type="GO" id="GO:0006644">
    <property type="term" value="P:phospholipid metabolic process"/>
    <property type="evidence" value="ECO:0007669"/>
    <property type="project" value="TreeGrafter"/>
</dbReference>
<dbReference type="GO" id="GO:0035641">
    <property type="term" value="P:locomotory exploration behavior"/>
    <property type="evidence" value="ECO:0007669"/>
    <property type="project" value="Ensembl"/>
</dbReference>
<reference evidence="9" key="3">
    <citation type="submission" date="2025-09" db="UniProtKB">
        <authorList>
            <consortium name="Ensembl"/>
        </authorList>
    </citation>
    <scope>IDENTIFICATION</scope>
</reference>
<dbReference type="GO" id="GO:0035176">
    <property type="term" value="P:social behavior"/>
    <property type="evidence" value="ECO:0007669"/>
    <property type="project" value="Ensembl"/>
</dbReference>
<evidence type="ECO:0000256" key="1">
    <source>
        <dbReference type="ARBA" id="ARBA00004141"/>
    </source>
</evidence>
<evidence type="ECO:0000313" key="10">
    <source>
        <dbReference type="Proteomes" id="UP000008672"/>
    </source>
</evidence>
<evidence type="ECO:0000256" key="2">
    <source>
        <dbReference type="ARBA" id="ARBA00022692"/>
    </source>
</evidence>
<keyword evidence="3 7" id="KW-1133">Transmembrane helix</keyword>
<feature type="transmembrane region" description="Helical" evidence="7">
    <location>
        <begin position="161"/>
        <end position="184"/>
    </location>
</feature>
<evidence type="ECO:0000256" key="6">
    <source>
        <dbReference type="SAM" id="MobiDB-lite"/>
    </source>
</evidence>
<dbReference type="GO" id="GO:0010506">
    <property type="term" value="P:regulation of autophagy"/>
    <property type="evidence" value="ECO:0007669"/>
    <property type="project" value="Ensembl"/>
</dbReference>
<name>H2ZYX6_LATCH</name>
<dbReference type="Ensembl" id="ENSLACT00000002617.2">
    <property type="protein sequence ID" value="ENSLACP00000002597.2"/>
    <property type="gene ID" value="ENSLACG00000002322.2"/>
</dbReference>
<dbReference type="Pfam" id="PF03798">
    <property type="entry name" value="TRAM_LAG1_CLN8"/>
    <property type="match status" value="1"/>
</dbReference>
<dbReference type="InterPro" id="IPR006634">
    <property type="entry name" value="TLC-dom"/>
</dbReference>
<dbReference type="GeneID" id="102346273"/>
<feature type="transmembrane region" description="Helical" evidence="7">
    <location>
        <begin position="31"/>
        <end position="55"/>
    </location>
</feature>
<comment type="subcellular location">
    <subcellularLocation>
        <location evidence="1">Membrane</location>
        <topology evidence="1">Multi-pass membrane protein</topology>
    </subcellularLocation>
</comment>
<dbReference type="GO" id="GO:0050727">
    <property type="term" value="P:regulation of inflammatory response"/>
    <property type="evidence" value="ECO:0007669"/>
    <property type="project" value="Ensembl"/>
</dbReference>
<sequence>MTTKMTSAYSNTYMEAYFDMDYFSWVIRCKIIAVGFFFYAGIFFACHFLSCCLFVTYCSLSTKEKVFWNLAAVRAVFGLQSTAAGLWALLMDPVLYSDVVVGQQDWSWFNILVAVGFFLFENVALHGSNMFFRTFDLPLAVHHFFAFAGYAGAVICDRIGHYFPMVTLLLEMSTPFTCISWMLLKAGWANSLFWKVNQWIMIHMFHCRMVLTYHIWWLSFFNWERLLAHFPLPLLIIDETGMLLLTLVLNPIWTHKKTLQLLNPTDWNFSNETESKGPILEPNGDTGKVTKKEM</sequence>
<dbReference type="GeneTree" id="ENSGT01010000222313"/>
<organism evidence="9 10">
    <name type="scientific">Latimeria chalumnae</name>
    <name type="common">Coelacanth</name>
    <dbReference type="NCBI Taxonomy" id="7897"/>
    <lineage>
        <taxon>Eukaryota</taxon>
        <taxon>Metazoa</taxon>
        <taxon>Chordata</taxon>
        <taxon>Craniata</taxon>
        <taxon>Vertebrata</taxon>
        <taxon>Euteleostomi</taxon>
        <taxon>Coelacanthiformes</taxon>
        <taxon>Coelacanthidae</taxon>
        <taxon>Latimeria</taxon>
    </lineage>
</organism>
<proteinExistence type="predicted"/>
<evidence type="ECO:0000259" key="8">
    <source>
        <dbReference type="PROSITE" id="PS50922"/>
    </source>
</evidence>
<evidence type="ECO:0000256" key="4">
    <source>
        <dbReference type="ARBA" id="ARBA00023136"/>
    </source>
</evidence>
<feature type="region of interest" description="Disordered" evidence="6">
    <location>
        <begin position="272"/>
        <end position="294"/>
    </location>
</feature>
<feature type="transmembrane region" description="Helical" evidence="7">
    <location>
        <begin position="230"/>
        <end position="253"/>
    </location>
</feature>
<dbReference type="eggNOG" id="KOG4561">
    <property type="taxonomic scope" value="Eukaryota"/>
</dbReference>
<evidence type="ECO:0000313" key="9">
    <source>
        <dbReference type="Ensembl" id="ENSLACP00000002597.2"/>
    </source>
</evidence>
<keyword evidence="4 5" id="KW-0472">Membrane</keyword>
<feature type="domain" description="TLC" evidence="8">
    <location>
        <begin position="66"/>
        <end position="266"/>
    </location>
</feature>
<dbReference type="GO" id="GO:0016020">
    <property type="term" value="C:membrane"/>
    <property type="evidence" value="ECO:0007669"/>
    <property type="project" value="UniProtKB-SubCell"/>
</dbReference>
<dbReference type="EMBL" id="AFYH01260960">
    <property type="status" value="NOT_ANNOTATED_CDS"/>
    <property type="molecule type" value="Genomic_DNA"/>
</dbReference>
<accession>H2ZYX6</accession>
<dbReference type="OrthoDB" id="10052906at2759"/>
<dbReference type="GO" id="GO:0002118">
    <property type="term" value="P:aggressive behavior"/>
    <property type="evidence" value="ECO:0007669"/>
    <property type="project" value="Ensembl"/>
</dbReference>
<dbReference type="KEGG" id="lcm:102346273"/>
<evidence type="ECO:0000256" key="7">
    <source>
        <dbReference type="SAM" id="Phobius"/>
    </source>
</evidence>
<dbReference type="HOGENOM" id="CLU_951678_0_0_1"/>
<evidence type="ECO:0000256" key="3">
    <source>
        <dbReference type="ARBA" id="ARBA00022989"/>
    </source>
</evidence>
<dbReference type="EMBL" id="AFYH01260961">
    <property type="status" value="NOT_ANNOTATED_CDS"/>
    <property type="molecule type" value="Genomic_DNA"/>
</dbReference>